<dbReference type="RefSeq" id="WP_378536449.1">
    <property type="nucleotide sequence ID" value="NZ_JBHSBH010000013.1"/>
</dbReference>
<reference evidence="4" key="1">
    <citation type="journal article" date="2019" name="Int. J. Syst. Evol. Microbiol.">
        <title>The Global Catalogue of Microorganisms (GCM) 10K type strain sequencing project: providing services to taxonomists for standard genome sequencing and annotation.</title>
        <authorList>
            <consortium name="The Broad Institute Genomics Platform"/>
            <consortium name="The Broad Institute Genome Sequencing Center for Infectious Disease"/>
            <person name="Wu L."/>
            <person name="Ma J."/>
        </authorList>
    </citation>
    <scope>NUCLEOTIDE SEQUENCE [LARGE SCALE GENOMIC DNA]</scope>
    <source>
        <strain evidence="4">TBRC 1826</strain>
    </source>
</reference>
<evidence type="ECO:0008006" key="5">
    <source>
        <dbReference type="Google" id="ProtNLM"/>
    </source>
</evidence>
<dbReference type="EMBL" id="JBHSBH010000013">
    <property type="protein sequence ID" value="MFC3998544.1"/>
    <property type="molecule type" value="Genomic_DNA"/>
</dbReference>
<name>A0ABV8FQX9_9ACTN</name>
<evidence type="ECO:0000256" key="1">
    <source>
        <dbReference type="SAM" id="MobiDB-lite"/>
    </source>
</evidence>
<organism evidence="3 4">
    <name type="scientific">Nocardiopsis sediminis</name>
    <dbReference type="NCBI Taxonomy" id="1778267"/>
    <lineage>
        <taxon>Bacteria</taxon>
        <taxon>Bacillati</taxon>
        <taxon>Actinomycetota</taxon>
        <taxon>Actinomycetes</taxon>
        <taxon>Streptosporangiales</taxon>
        <taxon>Nocardiopsidaceae</taxon>
        <taxon>Nocardiopsis</taxon>
    </lineage>
</organism>
<evidence type="ECO:0000256" key="2">
    <source>
        <dbReference type="SAM" id="Phobius"/>
    </source>
</evidence>
<protein>
    <recommendedName>
        <fullName evidence="5">ABC transporter substrate-binding protein</fullName>
    </recommendedName>
</protein>
<keyword evidence="2" id="KW-0812">Transmembrane</keyword>
<feature type="transmembrane region" description="Helical" evidence="2">
    <location>
        <begin position="264"/>
        <end position="288"/>
    </location>
</feature>
<dbReference type="InterPro" id="IPR028082">
    <property type="entry name" value="Peripla_BP_I"/>
</dbReference>
<feature type="transmembrane region" description="Helical" evidence="2">
    <location>
        <begin position="294"/>
        <end position="319"/>
    </location>
</feature>
<accession>A0ABV8FQX9</accession>
<feature type="region of interest" description="Disordered" evidence="1">
    <location>
        <begin position="31"/>
        <end position="67"/>
    </location>
</feature>
<dbReference type="SUPFAM" id="SSF53822">
    <property type="entry name" value="Periplasmic binding protein-like I"/>
    <property type="match status" value="1"/>
</dbReference>
<gene>
    <name evidence="3" type="ORF">ACFOVU_21645</name>
</gene>
<comment type="caution">
    <text evidence="3">The sequence shown here is derived from an EMBL/GenBank/DDBJ whole genome shotgun (WGS) entry which is preliminary data.</text>
</comment>
<evidence type="ECO:0000313" key="3">
    <source>
        <dbReference type="EMBL" id="MFC3998544.1"/>
    </source>
</evidence>
<evidence type="ECO:0000313" key="4">
    <source>
        <dbReference type="Proteomes" id="UP001595847"/>
    </source>
</evidence>
<feature type="compositionally biased region" description="Basic and acidic residues" evidence="1">
    <location>
        <begin position="31"/>
        <end position="41"/>
    </location>
</feature>
<dbReference type="Proteomes" id="UP001595847">
    <property type="component" value="Unassembled WGS sequence"/>
</dbReference>
<keyword evidence="2" id="KW-0472">Membrane</keyword>
<proteinExistence type="predicted"/>
<keyword evidence="2" id="KW-1133">Transmembrane helix</keyword>
<dbReference type="Gene3D" id="3.40.50.2300">
    <property type="match status" value="2"/>
</dbReference>
<keyword evidence="4" id="KW-1185">Reference proteome</keyword>
<sequence length="1079" mass="117255">MTDAPVRTPAPPWGSAPEFLRLFTELRVRPTRAQIREERKAQSQAGRRRRHWSPAGRERGDTTDPPPVLDLALADPDDDLDVVGLLKSACGQHPRWVLGAGSAERQAAPPRRASDRVPTATTREVFNRLSEMADSFADGSATKLRWWERDPRPKRLRRLRSLFHLVDNTDVTEILRRMVQEEVIESKDAGRVLPKDRKTEIFLMEALGLARTDAPDDPSDDPADPDSRMKRRVLEFATRVLRQWTRFVQFIAGLKLFAFIDEKFIAPVSFIVAALLTVSLPSVAIGMIDGFNDLVTQAVAAVLILGNLSLFAALVAPWWPYGWLRNYRQMVKDPGDDAAAMTHRTVGISVVNGYAMARGAPPASAEDAPAIQRIAVNAFLDDLDAAYGSTRWGHRWLPRRRRTRRPVLIAAGRRIDTVDRHIIRLIEAERMRRRLPDPLLIVRVGAGERGAKDLAPWNDVAESAAREAEAHPRSHTPQLVRAWRRERVAAGVLGVKRVLTCDVPRHEPRWGRMRPPGRPIRQVVWETPALVAGWLAGGSAAGLALTVLTAVLGPPIAQSFDACVPDGELGLPDGIFSAGGACVGWTDGSYVFNERLAAVQQAIADENARVEEEPGRYVTVMFVGSLSAGRNEADRLAGMHGELAGLAMRQRDHNTAHGYGEGAPPVRLLLANAGPRWAQGGALADRIADLAASEDRPVAAVGFGHSVRGNTTVIEAFTRAGIPMVAGTATYDDIALLADEAGERRFSPLFFPIAPSNTRMAQQAAYWAYHGAEHTDPDSDPAAPDVWRLDPARRVVAIADTAPGDSYGRDLAEAFVEEFTDLAGPAAEGEAAAVETYRGGDPTQLGRALDEICADPPDLIYYAGRSDDFDVFEDRLPRTSDCSAGVAVMGGDDVSKFVADEATELRTQVFYTPLAASGAWALNGELPEREFYDELDAFERDVLHLGDSAEEDERPSAAHAAIAGDTFTVVTEAILAVQRDRFGGSADWREGSVPDLSMAIRDMEGEVGVSGLLRFGGPGTGSGSGHWFEDKLIQLAVAGPPDGEEGRVRDADPGHEVVVVATCGSITPERAGTGPHCRP</sequence>